<evidence type="ECO:0000313" key="1">
    <source>
        <dbReference type="EMBL" id="JAC60697.1"/>
    </source>
</evidence>
<dbReference type="EMBL" id="GBEZ01026522">
    <property type="protein sequence ID" value="JAC60697.1"/>
    <property type="molecule type" value="Transcribed_RNA"/>
</dbReference>
<accession>A0A061QJD9</accession>
<reference evidence="1" key="1">
    <citation type="submission" date="2014-05" db="EMBL/GenBank/DDBJ databases">
        <title>The transcriptome of the halophilic microalga Tetraselmis sp. GSL018 isolated from the Great Salt Lake, Utah.</title>
        <authorList>
            <person name="Jinkerson R.E."/>
            <person name="D'Adamo S."/>
            <person name="Posewitz M.C."/>
        </authorList>
    </citation>
    <scope>NUCLEOTIDE SEQUENCE</scope>
    <source>
        <strain evidence="1">GSL018</strain>
    </source>
</reference>
<feature type="non-terminal residue" evidence="1">
    <location>
        <position position="1"/>
    </location>
</feature>
<proteinExistence type="predicted"/>
<protein>
    <submittedName>
        <fullName evidence="1">Uncharacterized protein</fullName>
    </submittedName>
</protein>
<gene>
    <name evidence="1" type="ORF">TSPGSL018_28261</name>
</gene>
<feature type="non-terminal residue" evidence="1">
    <location>
        <position position="87"/>
    </location>
</feature>
<organism evidence="1">
    <name type="scientific">Tetraselmis sp. GSL018</name>
    <dbReference type="NCBI Taxonomy" id="582737"/>
    <lineage>
        <taxon>Eukaryota</taxon>
        <taxon>Viridiplantae</taxon>
        <taxon>Chlorophyta</taxon>
        <taxon>core chlorophytes</taxon>
        <taxon>Chlorodendrophyceae</taxon>
        <taxon>Chlorodendrales</taxon>
        <taxon>Chlorodendraceae</taxon>
        <taxon>Tetraselmis</taxon>
    </lineage>
</organism>
<sequence>SNSGPCPPVWNIAPVSGAHASFPASLILSYGPHHSSDSCGIGTLKISHMQLLSLLDGPARSIAPCHDHPASIILLLLPDRCFISMPA</sequence>
<dbReference type="AlphaFoldDB" id="A0A061QJD9"/>
<name>A0A061QJD9_9CHLO</name>